<dbReference type="GeneID" id="63775204"/>
<keyword evidence="3" id="KW-1185">Reference proteome</keyword>
<reference evidence="2 3" key="1">
    <citation type="submission" date="2016-07" db="EMBL/GenBank/DDBJ databases">
        <title>Pervasive Adenine N6-methylation of Active Genes in Fungi.</title>
        <authorList>
            <consortium name="DOE Joint Genome Institute"/>
            <person name="Mondo S.J."/>
            <person name="Dannebaum R.O."/>
            <person name="Kuo R.C."/>
            <person name="Labutti K."/>
            <person name="Haridas S."/>
            <person name="Kuo A."/>
            <person name="Salamov A."/>
            <person name="Ahrendt S.R."/>
            <person name="Lipzen A."/>
            <person name="Sullivan W."/>
            <person name="Andreopoulos W.B."/>
            <person name="Clum A."/>
            <person name="Lindquist E."/>
            <person name="Daum C."/>
            <person name="Ramamoorthy G.K."/>
            <person name="Gryganskyi A."/>
            <person name="Culley D."/>
            <person name="Magnuson J.K."/>
            <person name="James T.Y."/>
            <person name="O'Malley M.A."/>
            <person name="Stajich J.E."/>
            <person name="Spatafora J.W."/>
            <person name="Visel A."/>
            <person name="Grigoriev I.V."/>
        </authorList>
    </citation>
    <scope>NUCLEOTIDE SEQUENCE [LARGE SCALE GENOMIC DNA]</scope>
    <source>
        <strain evidence="2 3">CBS 129021</strain>
    </source>
</reference>
<gene>
    <name evidence="2" type="ORF">BCR38DRAFT_415010</name>
</gene>
<feature type="signal peptide" evidence="1">
    <location>
        <begin position="1"/>
        <end position="19"/>
    </location>
</feature>
<dbReference type="AlphaFoldDB" id="A0A1Y2D7X2"/>
<name>A0A1Y2D7X2_9PEZI</name>
<evidence type="ECO:0000256" key="1">
    <source>
        <dbReference type="SAM" id="SignalP"/>
    </source>
</evidence>
<organism evidence="2 3">
    <name type="scientific">Pseudomassariella vexata</name>
    <dbReference type="NCBI Taxonomy" id="1141098"/>
    <lineage>
        <taxon>Eukaryota</taxon>
        <taxon>Fungi</taxon>
        <taxon>Dikarya</taxon>
        <taxon>Ascomycota</taxon>
        <taxon>Pezizomycotina</taxon>
        <taxon>Sordariomycetes</taxon>
        <taxon>Xylariomycetidae</taxon>
        <taxon>Amphisphaeriales</taxon>
        <taxon>Pseudomassariaceae</taxon>
        <taxon>Pseudomassariella</taxon>
    </lineage>
</organism>
<dbReference type="OrthoDB" id="5308323at2759"/>
<dbReference type="Proteomes" id="UP000193689">
    <property type="component" value="Unassembled WGS sequence"/>
</dbReference>
<evidence type="ECO:0008006" key="4">
    <source>
        <dbReference type="Google" id="ProtNLM"/>
    </source>
</evidence>
<evidence type="ECO:0000313" key="2">
    <source>
        <dbReference type="EMBL" id="ORY55284.1"/>
    </source>
</evidence>
<dbReference type="InParanoid" id="A0A1Y2D7X2"/>
<evidence type="ECO:0000313" key="3">
    <source>
        <dbReference type="Proteomes" id="UP000193689"/>
    </source>
</evidence>
<comment type="caution">
    <text evidence="2">The sequence shown here is derived from an EMBL/GenBank/DDBJ whole genome shotgun (WGS) entry which is preliminary data.</text>
</comment>
<accession>A0A1Y2D7X2</accession>
<dbReference type="EMBL" id="MCFJ01000028">
    <property type="protein sequence ID" value="ORY55284.1"/>
    <property type="molecule type" value="Genomic_DNA"/>
</dbReference>
<protein>
    <recommendedName>
        <fullName evidence="4">Ubiquitin 3 binding protein But2 C-terminal domain-containing protein</fullName>
    </recommendedName>
</protein>
<feature type="chain" id="PRO_5012169265" description="Ubiquitin 3 binding protein But2 C-terminal domain-containing protein" evidence="1">
    <location>
        <begin position="20"/>
        <end position="162"/>
    </location>
</feature>
<dbReference type="STRING" id="1141098.A0A1Y2D7X2"/>
<sequence>MHFSTLTLSALAALSAVTASPSSRSLTQRSCLEQQPATIGFPINYNVSSTRADAVTFQLPPNSVGPCTLVAKFPAGYAVPHSEVGNPLVNVIDINGPVQGSVVGSLRFASFADRDSLVYINSFQCRDVMEYELELAPEEPESAWVAFAEVLDVGLVMDVGDC</sequence>
<keyword evidence="1" id="KW-0732">Signal</keyword>
<proteinExistence type="predicted"/>
<dbReference type="RefSeq" id="XP_040709555.1">
    <property type="nucleotide sequence ID" value="XM_040858992.1"/>
</dbReference>